<evidence type="ECO:0000256" key="4">
    <source>
        <dbReference type="ARBA" id="ARBA00022840"/>
    </source>
</evidence>
<dbReference type="InterPro" id="IPR036565">
    <property type="entry name" value="Mur-like_cat_sf"/>
</dbReference>
<accession>J4D5F3</accession>
<dbReference type="AlphaFoldDB" id="J4D5F3"/>
<reference evidence="6 7" key="1">
    <citation type="journal article" date="2012" name="MBio">
        <title>Comparative genome analysis of three eukaryotic parasites with differing abilities to transform leukocytes reveals key mediators of Theileria-induced leukocyte transformation.</title>
        <authorList>
            <person name="Hayashida K."/>
            <person name="Hara Y."/>
            <person name="Abe T."/>
            <person name="Yamasaki C."/>
            <person name="Toyoda A."/>
            <person name="Kosuge T."/>
            <person name="Suzuki Y."/>
            <person name="Sato Y."/>
            <person name="Kawashima S."/>
            <person name="Katayama T."/>
            <person name="Wakaguri H."/>
            <person name="Inoue N."/>
            <person name="Homma K."/>
            <person name="Tada-Umezaki M."/>
            <person name="Yagi Y."/>
            <person name="Fujii Y."/>
            <person name="Habara T."/>
            <person name="Kanehisa M."/>
            <person name="Watanabe H."/>
            <person name="Ito K."/>
            <person name="Gojobori T."/>
            <person name="Sugawara H."/>
            <person name="Imanishi T."/>
            <person name="Weir W."/>
            <person name="Gardner M."/>
            <person name="Pain A."/>
            <person name="Shiels B."/>
            <person name="Hattori M."/>
            <person name="Nene V."/>
            <person name="Sugimoto C."/>
        </authorList>
    </citation>
    <scope>NUCLEOTIDE SEQUENCE [LARGE SCALE GENOMIC DNA]</scope>
    <source>
        <strain evidence="6 7">Shintoku</strain>
    </source>
</reference>
<dbReference type="STRING" id="869250.J4D5F3"/>
<evidence type="ECO:0000256" key="3">
    <source>
        <dbReference type="ARBA" id="ARBA00022741"/>
    </source>
</evidence>
<dbReference type="RefSeq" id="XP_009689226.1">
    <property type="nucleotide sequence ID" value="XM_009690931.1"/>
</dbReference>
<dbReference type="GO" id="GO:0005829">
    <property type="term" value="C:cytosol"/>
    <property type="evidence" value="ECO:0007669"/>
    <property type="project" value="TreeGrafter"/>
</dbReference>
<name>J4D5F3_THEOR</name>
<dbReference type="KEGG" id="tot:TOT_010000392"/>
<dbReference type="Pfam" id="PF08245">
    <property type="entry name" value="Mur_ligase_M"/>
    <property type="match status" value="1"/>
</dbReference>
<dbReference type="VEuPathDB" id="PiroplasmaDB:TOT_010000392"/>
<dbReference type="Proteomes" id="UP000003786">
    <property type="component" value="Chromosome 1"/>
</dbReference>
<dbReference type="InterPro" id="IPR001645">
    <property type="entry name" value="Folylpolyglutamate_synth"/>
</dbReference>
<dbReference type="eggNOG" id="KOG2525">
    <property type="taxonomic scope" value="Eukaryota"/>
</dbReference>
<keyword evidence="4" id="KW-0067">ATP-binding</keyword>
<keyword evidence="7" id="KW-1185">Reference proteome</keyword>
<dbReference type="EMBL" id="AP011946">
    <property type="protein sequence ID" value="BAM38925.1"/>
    <property type="molecule type" value="Genomic_DNA"/>
</dbReference>
<evidence type="ECO:0000256" key="1">
    <source>
        <dbReference type="ARBA" id="ARBA00008276"/>
    </source>
</evidence>
<organism evidence="6 7">
    <name type="scientific">Theileria orientalis strain Shintoku</name>
    <dbReference type="NCBI Taxonomy" id="869250"/>
    <lineage>
        <taxon>Eukaryota</taxon>
        <taxon>Sar</taxon>
        <taxon>Alveolata</taxon>
        <taxon>Apicomplexa</taxon>
        <taxon>Aconoidasida</taxon>
        <taxon>Piroplasmida</taxon>
        <taxon>Theileriidae</taxon>
        <taxon>Theileria</taxon>
    </lineage>
</organism>
<dbReference type="GO" id="GO:0005524">
    <property type="term" value="F:ATP binding"/>
    <property type="evidence" value="ECO:0007669"/>
    <property type="project" value="UniProtKB-KW"/>
</dbReference>
<sequence>MEDEIENQFRRTIDDIMARSKKNDKFVECLDLLAFKRDQFNVIHVSGTNGKSSVSYKVAQCLISLGKTVGLFTSPHLFEYNERIRVQGVDIPKADFIRISNKINTVIGSTSIHFFSYILLLSLVYFDEKGVEWVVLETGIGGLKDSTNFASNTKIAVITSIGYDHMHILGNTLEEIALQKAATIKRGCVVVLGPNCYKSEIFENIAREVGAKVIKNNGRDFGSFDEENSETSRLVIEQALKIGKASKSALNARLMMRMQVLSADECEGVKRHIFAKFPGLRDKMDKYGAPMAVVMDIGHNETAISRLCSDIFKAYKCNITFCCAISERRKLRIFNPIESVQGTNALGQPSVRKFYYLNVDHSYCRRLESVENDLNDPELSNGAREIIKLGLERSRMICSGVTNCNINKDWDNCGNSCNDYSETNHYDGISSNNGNNDNCGYTEWIKESDCVTGNS</sequence>
<dbReference type="SUPFAM" id="SSF53623">
    <property type="entry name" value="MurD-like peptide ligases, catalytic domain"/>
    <property type="match status" value="1"/>
</dbReference>
<dbReference type="GeneID" id="20713313"/>
<dbReference type="PANTHER" id="PTHR11136:SF0">
    <property type="entry name" value="DIHYDROFOLATE SYNTHETASE-RELATED"/>
    <property type="match status" value="1"/>
</dbReference>
<dbReference type="GO" id="GO:0008841">
    <property type="term" value="F:dihydrofolate synthase activity"/>
    <property type="evidence" value="ECO:0007669"/>
    <property type="project" value="TreeGrafter"/>
</dbReference>
<dbReference type="GO" id="GO:0004326">
    <property type="term" value="F:tetrahydrofolylpolyglutamate synthase activity"/>
    <property type="evidence" value="ECO:0007669"/>
    <property type="project" value="InterPro"/>
</dbReference>
<dbReference type="NCBIfam" id="TIGR01499">
    <property type="entry name" value="folC"/>
    <property type="match status" value="1"/>
</dbReference>
<comment type="similarity">
    <text evidence="1">Belongs to the folylpolyglutamate synthase family.</text>
</comment>
<dbReference type="PANTHER" id="PTHR11136">
    <property type="entry name" value="FOLYLPOLYGLUTAMATE SYNTHASE-RELATED"/>
    <property type="match status" value="1"/>
</dbReference>
<dbReference type="GO" id="GO:0005739">
    <property type="term" value="C:mitochondrion"/>
    <property type="evidence" value="ECO:0007669"/>
    <property type="project" value="TreeGrafter"/>
</dbReference>
<dbReference type="OrthoDB" id="5212574at2759"/>
<protein>
    <submittedName>
        <fullName evidence="6">Dihydrofolate synthase/folylpolyglutamate synthase</fullName>
    </submittedName>
</protein>
<proteinExistence type="inferred from homology"/>
<gene>
    <name evidence="6" type="ORF">TOT_010000392</name>
</gene>
<keyword evidence="3" id="KW-0547">Nucleotide-binding</keyword>
<keyword evidence="2" id="KW-0436">Ligase</keyword>
<evidence type="ECO:0000313" key="6">
    <source>
        <dbReference type="EMBL" id="BAM38925.1"/>
    </source>
</evidence>
<evidence type="ECO:0000259" key="5">
    <source>
        <dbReference type="Pfam" id="PF08245"/>
    </source>
</evidence>
<evidence type="ECO:0000256" key="2">
    <source>
        <dbReference type="ARBA" id="ARBA00022598"/>
    </source>
</evidence>
<dbReference type="Gene3D" id="3.40.1190.10">
    <property type="entry name" value="Mur-like, catalytic domain"/>
    <property type="match status" value="1"/>
</dbReference>
<dbReference type="InterPro" id="IPR013221">
    <property type="entry name" value="Mur_ligase_cen"/>
</dbReference>
<feature type="domain" description="Mur ligase central" evidence="5">
    <location>
        <begin position="45"/>
        <end position="185"/>
    </location>
</feature>
<evidence type="ECO:0000313" key="7">
    <source>
        <dbReference type="Proteomes" id="UP000003786"/>
    </source>
</evidence>